<name>A0A0D3MVK9_9CAUD</name>
<proteinExistence type="predicted"/>
<dbReference type="KEGG" id="vg:26641016"/>
<keyword evidence="2" id="KW-1185">Reference proteome</keyword>
<dbReference type="Proteomes" id="UP000032689">
    <property type="component" value="Segment"/>
</dbReference>
<reference evidence="1 2" key="1">
    <citation type="journal article" date="2015" name="Appl. Environ. Microbiol.">
        <title>Two Phages, phiIPLA-RODI and phiIPLA-C1C, Lyse Mono- and Dual-Species Staphylococcal Biofilms.</title>
        <authorList>
            <person name="Gutierrez D."/>
            <person name="Vandenheuvel D."/>
            <person name="Martinez B."/>
            <person name="Rodriguez A."/>
            <person name="Lavigne R."/>
            <person name="Garcia P."/>
        </authorList>
    </citation>
    <scope>NUCLEOTIDE SEQUENCE [LARGE SCALE GENOMIC DNA]</scope>
</reference>
<dbReference type="EMBL" id="KP027447">
    <property type="protein sequence ID" value="AJA42319.1"/>
    <property type="molecule type" value="Genomic_DNA"/>
</dbReference>
<accession>A0A0D3MVK9</accession>
<sequence length="114" mass="13531">MEFDSIDLKNYIDKYGRVDDKKLSKTIDLGKGYEIQYKELNIFSGYLLFCKNGKTILKVDLSALDKLEQLNKDIELHSNVFDLIDDLYEDLTRKENEEKRRQRRIESSVKEFLS</sequence>
<dbReference type="RefSeq" id="YP_009214599.1">
    <property type="nucleotide sequence ID" value="NC_028962.1"/>
</dbReference>
<evidence type="ECO:0000313" key="1">
    <source>
        <dbReference type="EMBL" id="AJA42319.1"/>
    </source>
</evidence>
<evidence type="ECO:0000313" key="2">
    <source>
        <dbReference type="Proteomes" id="UP000032689"/>
    </source>
</evidence>
<organism evidence="1 2">
    <name type="scientific">Staphylococcus phage vB_SepM_ phiIPLA-C1C</name>
    <dbReference type="NCBI Taxonomy" id="1572704"/>
    <lineage>
        <taxon>Viruses</taxon>
        <taxon>Duplodnaviria</taxon>
        <taxon>Heunggongvirae</taxon>
        <taxon>Uroviricota</taxon>
        <taxon>Caudoviricetes</taxon>
        <taxon>Herelleviridae</taxon>
        <taxon>Twortvirinae</taxon>
        <taxon>Sepunavirus</taxon>
        <taxon>Sepunavirus IPLAC1C</taxon>
    </lineage>
</organism>
<dbReference type="GeneID" id="26641016"/>
<protein>
    <submittedName>
        <fullName evidence="1">Uncharacterized protein</fullName>
    </submittedName>
</protein>